<dbReference type="EMBL" id="FZOW01000003">
    <property type="protein sequence ID" value="SNS52668.1"/>
    <property type="molecule type" value="Genomic_DNA"/>
</dbReference>
<dbReference type="Gene3D" id="1.10.357.10">
    <property type="entry name" value="Tetracycline Repressor, domain 2"/>
    <property type="match status" value="1"/>
</dbReference>
<dbReference type="AlphaFoldDB" id="A0A239F857"/>
<dbReference type="InterPro" id="IPR036271">
    <property type="entry name" value="Tet_transcr_reg_TetR-rel_C_sf"/>
</dbReference>
<evidence type="ECO:0000313" key="1">
    <source>
        <dbReference type="EMBL" id="SNS52668.1"/>
    </source>
</evidence>
<gene>
    <name evidence="1" type="ORF">SAMN05421642_103146</name>
</gene>
<dbReference type="Proteomes" id="UP000198327">
    <property type="component" value="Unassembled WGS sequence"/>
</dbReference>
<accession>A0A239F857</accession>
<protein>
    <recommendedName>
        <fullName evidence="3">TetR family transcriptional regulator</fullName>
    </recommendedName>
</protein>
<organism evidence="1 2">
    <name type="scientific">Rhodococcoides kyotonense</name>
    <dbReference type="NCBI Taxonomy" id="398843"/>
    <lineage>
        <taxon>Bacteria</taxon>
        <taxon>Bacillati</taxon>
        <taxon>Actinomycetota</taxon>
        <taxon>Actinomycetes</taxon>
        <taxon>Mycobacteriales</taxon>
        <taxon>Nocardiaceae</taxon>
        <taxon>Rhodococcoides</taxon>
    </lineage>
</organism>
<name>A0A239F857_9NOCA</name>
<proteinExistence type="predicted"/>
<dbReference type="SUPFAM" id="SSF48498">
    <property type="entry name" value="Tetracyclin repressor-like, C-terminal domain"/>
    <property type="match status" value="1"/>
</dbReference>
<sequence length="196" mass="21489">MIEAGIELTLPKLTVKSVAEKLGVSIVAIYNNIDDVEALKGLVAEAILRRWDFPEPTLELPIHDALLSVAMNLRALVHRNPGIAQYLVNIDADSPDALAKIDAVQQRYATVYGLRPKQAMWAVATVAEHAIALAEMVHVTGRRQNQPAMADRTDLTLIPRAVDRTARSLDADFELSMRAVVLGAIAVIDDPQFETF</sequence>
<keyword evidence="2" id="KW-1185">Reference proteome</keyword>
<evidence type="ECO:0008006" key="3">
    <source>
        <dbReference type="Google" id="ProtNLM"/>
    </source>
</evidence>
<reference evidence="2" key="1">
    <citation type="submission" date="2017-06" db="EMBL/GenBank/DDBJ databases">
        <authorList>
            <person name="Varghese N."/>
            <person name="Submissions S."/>
        </authorList>
    </citation>
    <scope>NUCLEOTIDE SEQUENCE [LARGE SCALE GENOMIC DNA]</scope>
    <source>
        <strain evidence="2">JCM 23211</strain>
    </source>
</reference>
<evidence type="ECO:0000313" key="2">
    <source>
        <dbReference type="Proteomes" id="UP000198327"/>
    </source>
</evidence>